<dbReference type="Gene3D" id="3.10.580.10">
    <property type="entry name" value="CBS-domain"/>
    <property type="match status" value="1"/>
</dbReference>
<accession>A0A2Z6GAZ8</accession>
<feature type="domain" description="CBS" evidence="2">
    <location>
        <begin position="40"/>
        <end position="101"/>
    </location>
</feature>
<dbReference type="KEGG" id="fam:OYT1_ch1046"/>
<dbReference type="Pfam" id="PF00571">
    <property type="entry name" value="CBS"/>
    <property type="match status" value="1"/>
</dbReference>
<dbReference type="PROSITE" id="PS51371">
    <property type="entry name" value="CBS"/>
    <property type="match status" value="1"/>
</dbReference>
<evidence type="ECO:0000313" key="3">
    <source>
        <dbReference type="EMBL" id="BBE50606.1"/>
    </source>
</evidence>
<gene>
    <name evidence="3" type="ORF">OYT1_ch1046</name>
</gene>
<organism evidence="3 4">
    <name type="scientific">Ferriphaselus amnicola</name>
    <dbReference type="NCBI Taxonomy" id="1188319"/>
    <lineage>
        <taxon>Bacteria</taxon>
        <taxon>Pseudomonadati</taxon>
        <taxon>Pseudomonadota</taxon>
        <taxon>Betaproteobacteria</taxon>
        <taxon>Nitrosomonadales</taxon>
        <taxon>Gallionellaceae</taxon>
        <taxon>Ferriphaselus</taxon>
    </lineage>
</organism>
<proteinExistence type="predicted"/>
<dbReference type="CDD" id="cd04640">
    <property type="entry name" value="CBS_pair_proteobact"/>
    <property type="match status" value="1"/>
</dbReference>
<keyword evidence="4" id="KW-1185">Reference proteome</keyword>
<evidence type="ECO:0000259" key="2">
    <source>
        <dbReference type="PROSITE" id="PS51371"/>
    </source>
</evidence>
<reference evidence="3 4" key="1">
    <citation type="submission" date="2018-06" db="EMBL/GenBank/DDBJ databases">
        <title>OYT1 Genome Sequencing.</title>
        <authorList>
            <person name="Kato S."/>
            <person name="Itoh T."/>
            <person name="Ohkuma M."/>
        </authorList>
    </citation>
    <scope>NUCLEOTIDE SEQUENCE [LARGE SCALE GENOMIC DNA]</scope>
    <source>
        <strain evidence="3 4">OYT1</strain>
    </source>
</reference>
<dbReference type="OrthoDB" id="5295117at2"/>
<dbReference type="SUPFAM" id="SSF54631">
    <property type="entry name" value="CBS-domain pair"/>
    <property type="match status" value="1"/>
</dbReference>
<sequence length="199" mass="21570">MNREYAPLAASRLKSGSGFARPTQTLPERVTLESKASDVMTNLRSVGVITVRAKTQMDRANAKMIRYGVRTLLVLDEHEKVAGLITAQDVLGEKPMRFLQEVGGTHSDILVTDVMTPENELEVIKLADVLSSKVGHIIATLKAAGRQHAIVVDEDVSGHQVVCGLFSATQIARQLGLSLQGYFEVARTFAEIEKAIASA</sequence>
<dbReference type="SMART" id="SM00116">
    <property type="entry name" value="CBS"/>
    <property type="match status" value="1"/>
</dbReference>
<evidence type="ECO:0000256" key="1">
    <source>
        <dbReference type="PROSITE-ProRule" id="PRU00703"/>
    </source>
</evidence>
<evidence type="ECO:0000313" key="4">
    <source>
        <dbReference type="Proteomes" id="UP000033070"/>
    </source>
</evidence>
<dbReference type="AlphaFoldDB" id="A0A2Z6GAZ8"/>
<dbReference type="STRING" id="1188319.OYT1_02277"/>
<keyword evidence="1" id="KW-0129">CBS domain</keyword>
<protein>
    <submittedName>
        <fullName evidence="3">CBS domain containing protein</fullName>
    </submittedName>
</protein>
<name>A0A2Z6GAZ8_9PROT</name>
<dbReference type="InterPro" id="IPR046342">
    <property type="entry name" value="CBS_dom_sf"/>
</dbReference>
<dbReference type="EMBL" id="AP018738">
    <property type="protein sequence ID" value="BBE50606.1"/>
    <property type="molecule type" value="Genomic_DNA"/>
</dbReference>
<dbReference type="InterPro" id="IPR000644">
    <property type="entry name" value="CBS_dom"/>
</dbReference>
<dbReference type="RefSeq" id="WP_062627387.1">
    <property type="nucleotide sequence ID" value="NZ_AP018738.1"/>
</dbReference>
<dbReference type="Proteomes" id="UP000033070">
    <property type="component" value="Chromosome"/>
</dbReference>